<sequence>MEISAVSCSCAHLSSETDYVDDAITEYLKFVNPNSCCEKLENLLIHGLLDGQFEPKEEKSKQQFWLHPLHHLSLSAYTTLASAYKTRASYLLALNPEMDELQLEAFDMSRTSAAYSLMLAGATNHLFLSESSQIASVANFCASTGKSLLMLLEAVCGNC</sequence>
<organism evidence="1 2">
    <name type="scientific">Camellia lanceoleosa</name>
    <dbReference type="NCBI Taxonomy" id="1840588"/>
    <lineage>
        <taxon>Eukaryota</taxon>
        <taxon>Viridiplantae</taxon>
        <taxon>Streptophyta</taxon>
        <taxon>Embryophyta</taxon>
        <taxon>Tracheophyta</taxon>
        <taxon>Spermatophyta</taxon>
        <taxon>Magnoliopsida</taxon>
        <taxon>eudicotyledons</taxon>
        <taxon>Gunneridae</taxon>
        <taxon>Pentapetalae</taxon>
        <taxon>asterids</taxon>
        <taxon>Ericales</taxon>
        <taxon>Theaceae</taxon>
        <taxon>Camellia</taxon>
    </lineage>
</organism>
<keyword evidence="2" id="KW-1185">Reference proteome</keyword>
<proteinExistence type="predicted"/>
<protein>
    <submittedName>
        <fullName evidence="1">Protein SET DOMAIN GROUP 41</fullName>
    </submittedName>
</protein>
<gene>
    <name evidence="1" type="ORF">LOK49_LG05G02697</name>
</gene>
<dbReference type="EMBL" id="CM045761">
    <property type="protein sequence ID" value="KAI8014885.1"/>
    <property type="molecule type" value="Genomic_DNA"/>
</dbReference>
<reference evidence="1 2" key="1">
    <citation type="journal article" date="2022" name="Plant J.">
        <title>Chromosome-level genome of Camellia lanceoleosa provides a valuable resource for understanding genome evolution and self-incompatibility.</title>
        <authorList>
            <person name="Gong W."/>
            <person name="Xiao S."/>
            <person name="Wang L."/>
            <person name="Liao Z."/>
            <person name="Chang Y."/>
            <person name="Mo W."/>
            <person name="Hu G."/>
            <person name="Li W."/>
            <person name="Zhao G."/>
            <person name="Zhu H."/>
            <person name="Hu X."/>
            <person name="Ji K."/>
            <person name="Xiang X."/>
            <person name="Song Q."/>
            <person name="Yuan D."/>
            <person name="Jin S."/>
            <person name="Zhang L."/>
        </authorList>
    </citation>
    <scope>NUCLEOTIDE SEQUENCE [LARGE SCALE GENOMIC DNA]</scope>
    <source>
        <strain evidence="1">SQ_2022a</strain>
    </source>
</reference>
<accession>A0ACC0HNU6</accession>
<dbReference type="Proteomes" id="UP001060215">
    <property type="component" value="Chromosome 4"/>
</dbReference>
<evidence type="ECO:0000313" key="2">
    <source>
        <dbReference type="Proteomes" id="UP001060215"/>
    </source>
</evidence>
<comment type="caution">
    <text evidence="1">The sequence shown here is derived from an EMBL/GenBank/DDBJ whole genome shotgun (WGS) entry which is preliminary data.</text>
</comment>
<name>A0ACC0HNU6_9ERIC</name>
<evidence type="ECO:0000313" key="1">
    <source>
        <dbReference type="EMBL" id="KAI8014885.1"/>
    </source>
</evidence>